<dbReference type="Pfam" id="PF02630">
    <property type="entry name" value="SCO1-SenC"/>
    <property type="match status" value="1"/>
</dbReference>
<evidence type="ECO:0000313" key="7">
    <source>
        <dbReference type="Proteomes" id="UP001139000"/>
    </source>
</evidence>
<evidence type="ECO:0000256" key="1">
    <source>
        <dbReference type="ARBA" id="ARBA00010996"/>
    </source>
</evidence>
<comment type="similarity">
    <text evidence="1">Belongs to the SCO1/2 family.</text>
</comment>
<gene>
    <name evidence="6" type="ORF">LXM26_02885</name>
</gene>
<dbReference type="AlphaFoldDB" id="A0A9X1PGX9"/>
<name>A0A9X1PGX9_9BACT</name>
<dbReference type="InterPro" id="IPR003782">
    <property type="entry name" value="SCO1/SenC"/>
</dbReference>
<feature type="binding site" evidence="3">
    <location>
        <position position="79"/>
    </location>
    <ligand>
        <name>Cu cation</name>
        <dbReference type="ChEBI" id="CHEBI:23378"/>
    </ligand>
</feature>
<comment type="caution">
    <text evidence="6">The sequence shown here is derived from an EMBL/GenBank/DDBJ whole genome shotgun (WGS) entry which is preliminary data.</text>
</comment>
<evidence type="ECO:0000259" key="5">
    <source>
        <dbReference type="PROSITE" id="PS51352"/>
    </source>
</evidence>
<evidence type="ECO:0000256" key="3">
    <source>
        <dbReference type="PIRSR" id="PIRSR603782-1"/>
    </source>
</evidence>
<keyword evidence="4" id="KW-1015">Disulfide bond</keyword>
<dbReference type="PROSITE" id="PS51257">
    <property type="entry name" value="PROKAR_LIPOPROTEIN"/>
    <property type="match status" value="1"/>
</dbReference>
<keyword evidence="7" id="KW-1185">Reference proteome</keyword>
<dbReference type="Proteomes" id="UP001139000">
    <property type="component" value="Unassembled WGS sequence"/>
</dbReference>
<evidence type="ECO:0000256" key="2">
    <source>
        <dbReference type="ARBA" id="ARBA00023008"/>
    </source>
</evidence>
<feature type="binding site" evidence="3">
    <location>
        <position position="168"/>
    </location>
    <ligand>
        <name>Cu cation</name>
        <dbReference type="ChEBI" id="CHEBI:23378"/>
    </ligand>
</feature>
<dbReference type="EMBL" id="JAJTTC010000001">
    <property type="protein sequence ID" value="MCF0060421.1"/>
    <property type="molecule type" value="Genomic_DNA"/>
</dbReference>
<protein>
    <submittedName>
        <fullName evidence="6">SCO family protein</fullName>
    </submittedName>
</protein>
<reference evidence="6" key="1">
    <citation type="submission" date="2021-12" db="EMBL/GenBank/DDBJ databases">
        <title>Novel species in genus Dyadobacter.</title>
        <authorList>
            <person name="Ma C."/>
        </authorList>
    </citation>
    <scope>NUCLEOTIDE SEQUENCE</scope>
    <source>
        <strain evidence="6">LJ419</strain>
    </source>
</reference>
<dbReference type="InterPro" id="IPR036249">
    <property type="entry name" value="Thioredoxin-like_sf"/>
</dbReference>
<evidence type="ECO:0000256" key="4">
    <source>
        <dbReference type="PIRSR" id="PIRSR603782-2"/>
    </source>
</evidence>
<keyword evidence="2 3" id="KW-0186">Copper</keyword>
<keyword evidence="3" id="KW-0479">Metal-binding</keyword>
<evidence type="ECO:0000313" key="6">
    <source>
        <dbReference type="EMBL" id="MCF0060421.1"/>
    </source>
</evidence>
<dbReference type="CDD" id="cd02968">
    <property type="entry name" value="SCO"/>
    <property type="match status" value="1"/>
</dbReference>
<dbReference type="PROSITE" id="PS51352">
    <property type="entry name" value="THIOREDOXIN_2"/>
    <property type="match status" value="1"/>
</dbReference>
<dbReference type="PANTHER" id="PTHR12151:SF25">
    <property type="entry name" value="LINALOOL DEHYDRATASE_ISOMERASE DOMAIN-CONTAINING PROTEIN"/>
    <property type="match status" value="1"/>
</dbReference>
<dbReference type="PANTHER" id="PTHR12151">
    <property type="entry name" value="ELECTRON TRANSPORT PROTIN SCO1/SENC FAMILY MEMBER"/>
    <property type="match status" value="1"/>
</dbReference>
<dbReference type="GO" id="GO:0046872">
    <property type="term" value="F:metal ion binding"/>
    <property type="evidence" value="ECO:0007669"/>
    <property type="project" value="UniProtKB-KW"/>
</dbReference>
<feature type="disulfide bond" description="Redox-active" evidence="4">
    <location>
        <begin position="79"/>
        <end position="83"/>
    </location>
</feature>
<dbReference type="SUPFAM" id="SSF52833">
    <property type="entry name" value="Thioredoxin-like"/>
    <property type="match status" value="1"/>
</dbReference>
<feature type="binding site" evidence="3">
    <location>
        <position position="83"/>
    </location>
    <ligand>
        <name>Cu cation</name>
        <dbReference type="ChEBI" id="CHEBI:23378"/>
    </ligand>
</feature>
<proteinExistence type="inferred from homology"/>
<sequence length="211" mass="23842">MKHLIACVLVLWIGACKHKKLPILGEPEIVTKMVDGKKTEVTEYPRIPDYSFINQKNQTFTQKQMEGKIYVADFFFTACPTICPVMKSNMLTVVERYKDNPKVGILSHTIDPEHDTPAVLKKYADDLGLKGDMWQFVTGDREKIYDIGQKHYMVSAMADPNEPGGFIHSGAFVLVDKDRYARGIYDGTSKESTAKLIEDMGVLLEESNTEE</sequence>
<accession>A0A9X1PGX9</accession>
<feature type="domain" description="Thioredoxin" evidence="5">
    <location>
        <begin position="20"/>
        <end position="205"/>
    </location>
</feature>
<dbReference type="InterPro" id="IPR013766">
    <property type="entry name" value="Thioredoxin_domain"/>
</dbReference>
<dbReference type="Gene3D" id="3.40.30.10">
    <property type="entry name" value="Glutaredoxin"/>
    <property type="match status" value="1"/>
</dbReference>
<organism evidence="6 7">
    <name type="scientific">Dyadobacter chenwenxiniae</name>
    <dbReference type="NCBI Taxonomy" id="2906456"/>
    <lineage>
        <taxon>Bacteria</taxon>
        <taxon>Pseudomonadati</taxon>
        <taxon>Bacteroidota</taxon>
        <taxon>Cytophagia</taxon>
        <taxon>Cytophagales</taxon>
        <taxon>Spirosomataceae</taxon>
        <taxon>Dyadobacter</taxon>
    </lineage>
</organism>
<dbReference type="RefSeq" id="WP_234653152.1">
    <property type="nucleotide sequence ID" value="NZ_CP094997.1"/>
</dbReference>